<keyword evidence="5" id="KW-1185">Reference proteome</keyword>
<dbReference type="EMBL" id="LGRX02017684">
    <property type="protein sequence ID" value="KAK3260461.1"/>
    <property type="molecule type" value="Genomic_DNA"/>
</dbReference>
<evidence type="ECO:0000313" key="3">
    <source>
        <dbReference type="EMBL" id="KAK3260461.1"/>
    </source>
</evidence>
<dbReference type="AlphaFoldDB" id="A0AAE0KTS5"/>
<dbReference type="PROSITE" id="PS50280">
    <property type="entry name" value="SET"/>
    <property type="match status" value="1"/>
</dbReference>
<feature type="domain" description="SET" evidence="2">
    <location>
        <begin position="264"/>
        <end position="377"/>
    </location>
</feature>
<name>A0AAE0KTS5_9CHLO</name>
<dbReference type="InterPro" id="IPR001214">
    <property type="entry name" value="SET_dom"/>
</dbReference>
<reference evidence="3" key="2">
    <citation type="submission" date="2023-06" db="EMBL/GenBank/DDBJ databases">
        <title>Long-read-based genome assembly of the green algal bacterivore Cymbomonas tetramitiformis.</title>
        <authorList>
            <person name="Gyaltshen Y."/>
            <person name="Rozenberg A."/>
            <person name="Paasch A."/>
            <person name="Burns J.A."/>
            <person name="Warring S."/>
            <person name="Larson R."/>
            <person name="Maurer-Alcala X."/>
            <person name="Dacks J."/>
            <person name="Kim E."/>
        </authorList>
    </citation>
    <scope>NUCLEOTIDE SEQUENCE</scope>
    <source>
        <strain evidence="3">PLY_AMNH</strain>
    </source>
</reference>
<dbReference type="InterPro" id="IPR046341">
    <property type="entry name" value="SET_dom_sf"/>
</dbReference>
<accession>A0AAE0KTS5</accession>
<sequence length="390" mass="43895">MSDSSPYKFFEWLLSVGGELPEVDLSPTALFDEPGLHLSASETADFYSLFNFEDDAPPDLVDDASSTAAEVRGGTPLSDKTEVVDLTEETAEPEVNQPLKQPQETLSYESDATWTDTESINSHEGYQQSGMYAFISDTVCKEDLQYFQKLDSVWATEFIDPQLLLWKVGDNVLLKPLSLALQLGLQTADGRHAPCVNSLNRFLYTHKPGYNIHELTLLRIENYEQSHWRLVKVHLGVHCFNECTNKLFARGTVPNLSLRGEPKYRCEIVRNSVKGFCLLLVERVYIEADQFIMEYIGVVTTYPAISSSYVAKVDNKLYIDSADLGNKARFINSSETPEQANCRYYTEVIGPVRMVNVYTTKAIDARDGPVELLTYYAETNVVEAEDILVV</sequence>
<protein>
    <recommendedName>
        <fullName evidence="2">SET domain-containing protein</fullName>
    </recommendedName>
</protein>
<feature type="compositionally biased region" description="Polar residues" evidence="1">
    <location>
        <begin position="98"/>
        <end position="114"/>
    </location>
</feature>
<feature type="region of interest" description="Disordered" evidence="1">
    <location>
        <begin position="60"/>
        <end position="114"/>
    </location>
</feature>
<gene>
    <name evidence="4" type="ORF">CYMTET_27270</name>
    <name evidence="3" type="ORF">CYMTET_30580</name>
</gene>
<dbReference type="Pfam" id="PF00856">
    <property type="entry name" value="SET"/>
    <property type="match status" value="1"/>
</dbReference>
<evidence type="ECO:0000313" key="5">
    <source>
        <dbReference type="Proteomes" id="UP001190700"/>
    </source>
</evidence>
<dbReference type="EMBL" id="LGRX02014909">
    <property type="protein sequence ID" value="KAK3263958.1"/>
    <property type="molecule type" value="Genomic_DNA"/>
</dbReference>
<reference evidence="3 5" key="1">
    <citation type="journal article" date="2015" name="Genome Biol. Evol.">
        <title>Comparative Genomics of a Bacterivorous Green Alga Reveals Evolutionary Causalities and Consequences of Phago-Mixotrophic Mode of Nutrition.</title>
        <authorList>
            <person name="Burns J.A."/>
            <person name="Paasch A."/>
            <person name="Narechania A."/>
            <person name="Kim E."/>
        </authorList>
    </citation>
    <scope>NUCLEOTIDE SEQUENCE [LARGE SCALE GENOMIC DNA]</scope>
    <source>
        <strain evidence="3">PLY_AMNH</strain>
    </source>
</reference>
<evidence type="ECO:0000313" key="4">
    <source>
        <dbReference type="EMBL" id="KAK3263958.1"/>
    </source>
</evidence>
<comment type="caution">
    <text evidence="3">The sequence shown here is derived from an EMBL/GenBank/DDBJ whole genome shotgun (WGS) entry which is preliminary data.</text>
</comment>
<dbReference type="Proteomes" id="UP001190700">
    <property type="component" value="Unassembled WGS sequence"/>
</dbReference>
<proteinExistence type="predicted"/>
<dbReference type="SUPFAM" id="SSF82199">
    <property type="entry name" value="SET domain"/>
    <property type="match status" value="1"/>
</dbReference>
<evidence type="ECO:0000259" key="2">
    <source>
        <dbReference type="PROSITE" id="PS50280"/>
    </source>
</evidence>
<evidence type="ECO:0000256" key="1">
    <source>
        <dbReference type="SAM" id="MobiDB-lite"/>
    </source>
</evidence>
<organism evidence="3 5">
    <name type="scientific">Cymbomonas tetramitiformis</name>
    <dbReference type="NCBI Taxonomy" id="36881"/>
    <lineage>
        <taxon>Eukaryota</taxon>
        <taxon>Viridiplantae</taxon>
        <taxon>Chlorophyta</taxon>
        <taxon>Pyramimonadophyceae</taxon>
        <taxon>Pyramimonadales</taxon>
        <taxon>Pyramimonadaceae</taxon>
        <taxon>Cymbomonas</taxon>
    </lineage>
</organism>
<dbReference type="Gene3D" id="2.170.270.10">
    <property type="entry name" value="SET domain"/>
    <property type="match status" value="1"/>
</dbReference>